<keyword evidence="9 10" id="KW-0411">Iron-sulfur</keyword>
<keyword evidence="4 10" id="KW-0963">Cytoplasm</keyword>
<organism evidence="12 13">
    <name type="scientific">Trichosporon asahii var. asahii (strain CBS 8904)</name>
    <name type="common">Yeast</name>
    <dbReference type="NCBI Taxonomy" id="1220162"/>
    <lineage>
        <taxon>Eukaryota</taxon>
        <taxon>Fungi</taxon>
        <taxon>Dikarya</taxon>
        <taxon>Basidiomycota</taxon>
        <taxon>Agaricomycotina</taxon>
        <taxon>Tremellomycetes</taxon>
        <taxon>Trichosporonales</taxon>
        <taxon>Trichosporonaceae</taxon>
        <taxon>Trichosporon</taxon>
    </lineage>
</organism>
<dbReference type="GO" id="GO:0005524">
    <property type="term" value="F:ATP binding"/>
    <property type="evidence" value="ECO:0007669"/>
    <property type="project" value="UniProtKB-KW"/>
</dbReference>
<dbReference type="GO" id="GO:1904564">
    <property type="term" value="C:cytosolic [4Fe-4S] assembly scaffold complex"/>
    <property type="evidence" value="ECO:0007669"/>
    <property type="project" value="UniProtKB-ARBA"/>
</dbReference>
<comment type="caution">
    <text evidence="12">The sequence shown here is derived from an EMBL/GenBank/DDBJ whole genome shotgun (WGS) entry which is preliminary data.</text>
</comment>
<dbReference type="EMBL" id="AMBO01000372">
    <property type="protein sequence ID" value="EKC99332.1"/>
    <property type="molecule type" value="Genomic_DNA"/>
</dbReference>
<comment type="subcellular location">
    <subcellularLocation>
        <location evidence="2 10">Cytoplasm</location>
    </subcellularLocation>
    <subcellularLocation>
        <location evidence="1">Nucleus</location>
    </subcellularLocation>
</comment>
<keyword evidence="5 10" id="KW-0479">Metal-binding</keyword>
<dbReference type="PANTHER" id="PTHR23264">
    <property type="entry name" value="NUCLEOTIDE-BINDING PROTEIN NBP35 YEAST -RELATED"/>
    <property type="match status" value="1"/>
</dbReference>
<evidence type="ECO:0000256" key="10">
    <source>
        <dbReference type="HAMAP-Rule" id="MF_03038"/>
    </source>
</evidence>
<dbReference type="STRING" id="1220162.K1VRK3"/>
<feature type="binding site" evidence="10">
    <location>
        <position position="212"/>
    </location>
    <ligand>
        <name>[4Fe-4S] cluster</name>
        <dbReference type="ChEBI" id="CHEBI:49883"/>
        <label>1</label>
    </ligand>
</feature>
<dbReference type="HOGENOM" id="CLU_024839_7_0_1"/>
<dbReference type="InterPro" id="IPR028601">
    <property type="entry name" value="NUBP1/Nbp35"/>
</dbReference>
<dbReference type="Pfam" id="PF10609">
    <property type="entry name" value="ParA"/>
    <property type="match status" value="1"/>
</dbReference>
<dbReference type="InterPro" id="IPR018796">
    <property type="entry name" value="COA8"/>
</dbReference>
<evidence type="ECO:0000256" key="1">
    <source>
        <dbReference type="ARBA" id="ARBA00004123"/>
    </source>
</evidence>
<name>K1VRK3_TRIAC</name>
<protein>
    <submittedName>
        <fullName evidence="12">NBP35 protein</fullName>
    </submittedName>
</protein>
<evidence type="ECO:0000256" key="3">
    <source>
        <dbReference type="ARBA" id="ARBA00022485"/>
    </source>
</evidence>
<dbReference type="CDD" id="cd02037">
    <property type="entry name" value="Mrp_NBP35"/>
    <property type="match status" value="1"/>
</dbReference>
<proteinExistence type="inferred from homology"/>
<dbReference type="Pfam" id="PF10231">
    <property type="entry name" value="COA8"/>
    <property type="match status" value="1"/>
</dbReference>
<evidence type="ECO:0000313" key="13">
    <source>
        <dbReference type="Proteomes" id="UP000006757"/>
    </source>
</evidence>
<feature type="region of interest" description="Disordered" evidence="11">
    <location>
        <begin position="180"/>
        <end position="205"/>
    </location>
</feature>
<dbReference type="InterPro" id="IPR000808">
    <property type="entry name" value="Mrp-like_CS"/>
</dbReference>
<dbReference type="GO" id="GO:0097193">
    <property type="term" value="P:intrinsic apoptotic signaling pathway"/>
    <property type="evidence" value="ECO:0007669"/>
    <property type="project" value="InterPro"/>
</dbReference>
<dbReference type="InterPro" id="IPR027417">
    <property type="entry name" value="P-loop_NTPase"/>
</dbReference>
<feature type="region of interest" description="Disordered" evidence="11">
    <location>
        <begin position="1"/>
        <end position="33"/>
    </location>
</feature>
<evidence type="ECO:0000256" key="5">
    <source>
        <dbReference type="ARBA" id="ARBA00022723"/>
    </source>
</evidence>
<dbReference type="InterPro" id="IPR019591">
    <property type="entry name" value="Mrp/NBP35_ATP-bd"/>
</dbReference>
<keyword evidence="7 10" id="KW-0067">ATP-binding</keyword>
<dbReference type="InParanoid" id="K1VRK3"/>
<feature type="binding site" evidence="10">
    <location>
        <begin position="251"/>
        <end position="258"/>
    </location>
    <ligand>
        <name>ATP</name>
        <dbReference type="ChEBI" id="CHEBI:30616"/>
    </ligand>
</feature>
<accession>K1VRK3</accession>
<evidence type="ECO:0000256" key="6">
    <source>
        <dbReference type="ARBA" id="ARBA00022741"/>
    </source>
</evidence>
<evidence type="ECO:0000256" key="7">
    <source>
        <dbReference type="ARBA" id="ARBA00022840"/>
    </source>
</evidence>
<dbReference type="GO" id="GO:0140663">
    <property type="term" value="F:ATP-dependent FeS chaperone activity"/>
    <property type="evidence" value="ECO:0007669"/>
    <property type="project" value="InterPro"/>
</dbReference>
<dbReference type="AlphaFoldDB" id="K1VRK3"/>
<dbReference type="PROSITE" id="PS01215">
    <property type="entry name" value="MRP"/>
    <property type="match status" value="1"/>
</dbReference>
<dbReference type="GO" id="GO:0016226">
    <property type="term" value="P:iron-sulfur cluster assembly"/>
    <property type="evidence" value="ECO:0007669"/>
    <property type="project" value="UniProtKB-UniRule"/>
</dbReference>
<dbReference type="eggNOG" id="KOG3022">
    <property type="taxonomic scope" value="Eukaryota"/>
</dbReference>
<evidence type="ECO:0000256" key="8">
    <source>
        <dbReference type="ARBA" id="ARBA00023004"/>
    </source>
</evidence>
<evidence type="ECO:0000256" key="11">
    <source>
        <dbReference type="SAM" id="MobiDB-lite"/>
    </source>
</evidence>
<feature type="binding site" evidence="10">
    <location>
        <position position="427"/>
    </location>
    <ligand>
        <name>[4Fe-4S] cluster</name>
        <dbReference type="ChEBI" id="CHEBI:49883"/>
        <label>2</label>
        <note>ligand shared with heterodimeric partner</note>
    </ligand>
</feature>
<keyword evidence="6 10" id="KW-0547">Nucleotide-binding</keyword>
<dbReference type="GO" id="GO:0005634">
    <property type="term" value="C:nucleus"/>
    <property type="evidence" value="ECO:0007669"/>
    <property type="project" value="UniProtKB-SubCell"/>
</dbReference>
<dbReference type="Gene3D" id="3.40.50.300">
    <property type="entry name" value="P-loop containing nucleotide triphosphate hydrolases"/>
    <property type="match status" value="1"/>
</dbReference>
<dbReference type="HAMAP" id="MF_02040">
    <property type="entry name" value="Mrp_NBP35"/>
    <property type="match status" value="1"/>
</dbReference>
<dbReference type="GO" id="GO:0005829">
    <property type="term" value="C:cytosol"/>
    <property type="evidence" value="ECO:0007669"/>
    <property type="project" value="TreeGrafter"/>
</dbReference>
<dbReference type="HAMAP" id="MF_03038">
    <property type="entry name" value="NUBP1"/>
    <property type="match status" value="1"/>
</dbReference>
<dbReference type="InterPro" id="IPR033756">
    <property type="entry name" value="YlxH/NBP35"/>
</dbReference>
<evidence type="ECO:0000313" key="12">
    <source>
        <dbReference type="EMBL" id="EKC99332.1"/>
    </source>
</evidence>
<feature type="compositionally biased region" description="Basic and acidic residues" evidence="11">
    <location>
        <begin position="184"/>
        <end position="195"/>
    </location>
</feature>
<sequence length="498" mass="54407">MLRPTRRLLQSAAEGAASAPKARKRYQPGEVDLVAPPDPLSNIRPIIYATPLYKPSNSPYSASEFPMLKPSEQKLYELQMSTKMHKERVDMENHRFWATTNLAFEAQRDARLAALNPSDPPTPEDLAKREAVLAQFYRDWQVGNRARMIAWVEEWWRQVWIGIKMQAKVYLAGGWKKRSLQEPPKAEKPTEKPADAPEDAPEHCPAGKVDACEGCPNQAVCAAGPPPPDPDIPLIAERLSHVGKKILVLSGKGGVGKSTFTAALGWALAADTELETGIMDVDICGPSIPLLTGLEGAQIRTSASGWEPAYAAENLAVMSIGFLLPSASDAVIWRGPKKNGLIKQFLKDVSWGDLDYLVVDTPPGTSDEHLSIVEYFKQGGIDGAVLVTTPQEVALQDVRKEIDFCNKVGIPIIGVVENMSGFVCPNCKGESQIFRPTTGGAEAMCKELGLELLGRIPLDPRIGQLCDKGESYLDAFPDSPATEAYLDVVERIREKLGD</sequence>
<evidence type="ECO:0000256" key="2">
    <source>
        <dbReference type="ARBA" id="ARBA00004496"/>
    </source>
</evidence>
<dbReference type="GO" id="GO:0051539">
    <property type="term" value="F:4 iron, 4 sulfur cluster binding"/>
    <property type="evidence" value="ECO:0007669"/>
    <property type="project" value="UniProtKB-UniRule"/>
</dbReference>
<keyword evidence="13" id="KW-1185">Reference proteome</keyword>
<dbReference type="SUPFAM" id="SSF52540">
    <property type="entry name" value="P-loop containing nucleoside triphosphate hydrolases"/>
    <property type="match status" value="1"/>
</dbReference>
<feature type="binding site" evidence="10">
    <location>
        <position position="215"/>
    </location>
    <ligand>
        <name>[4Fe-4S] cluster</name>
        <dbReference type="ChEBI" id="CHEBI:49883"/>
        <label>1</label>
    </ligand>
</feature>
<feature type="binding site" evidence="10">
    <location>
        <position position="221"/>
    </location>
    <ligand>
        <name>[4Fe-4S] cluster</name>
        <dbReference type="ChEBI" id="CHEBI:49883"/>
        <label>1</label>
    </ligand>
</feature>
<dbReference type="GO" id="GO:0046872">
    <property type="term" value="F:metal ion binding"/>
    <property type="evidence" value="ECO:0007669"/>
    <property type="project" value="UniProtKB-KW"/>
</dbReference>
<dbReference type="FunCoup" id="K1VRK3">
    <property type="interactions" value="292"/>
</dbReference>
<comment type="function">
    <text evidence="10">Component of the cytosolic iron-sulfur (Fe/S) protein assembly (CIA) machinery. Required for maturation of extramitochondrial Fe-S proteins. The NBP35-CFD1 heterotetramer forms a Fe-S scaffold complex, mediating the de novo assembly of an Fe-S cluster and its transfer to target apoproteins.</text>
</comment>
<dbReference type="FunFam" id="3.40.50.300:FF:000427">
    <property type="entry name" value="Cytosolic Fe-S cluster assembly factor NUBP1"/>
    <property type="match status" value="1"/>
</dbReference>
<feature type="binding site" evidence="10">
    <location>
        <position position="204"/>
    </location>
    <ligand>
        <name>[4Fe-4S] cluster</name>
        <dbReference type="ChEBI" id="CHEBI:49883"/>
        <label>1</label>
    </ligand>
</feature>
<dbReference type="PANTHER" id="PTHR23264:SF35">
    <property type="entry name" value="CYTOSOLIC FE-S CLUSTER ASSEMBLY FACTOR NUBP1"/>
    <property type="match status" value="1"/>
</dbReference>
<dbReference type="OrthoDB" id="1741334at2759"/>
<comment type="similarity">
    <text evidence="10">Belongs to the Mrp/NBP35 ATP-binding proteins family. NUBP1/NBP35 subfamily.</text>
</comment>
<feature type="binding site" evidence="10">
    <location>
        <position position="424"/>
    </location>
    <ligand>
        <name>[4Fe-4S] cluster</name>
        <dbReference type="ChEBI" id="CHEBI:49883"/>
        <label>2</label>
        <note>ligand shared with heterodimeric partner</note>
    </ligand>
</feature>
<keyword evidence="3 10" id="KW-0004">4Fe-4S</keyword>
<evidence type="ECO:0000256" key="9">
    <source>
        <dbReference type="ARBA" id="ARBA00023014"/>
    </source>
</evidence>
<gene>
    <name evidence="10" type="primary">NBP35</name>
    <name evidence="12" type="ORF">A1Q2_06269</name>
</gene>
<evidence type="ECO:0000256" key="4">
    <source>
        <dbReference type="ARBA" id="ARBA00022490"/>
    </source>
</evidence>
<keyword evidence="8 10" id="KW-0408">Iron</keyword>
<dbReference type="Proteomes" id="UP000006757">
    <property type="component" value="Unassembled WGS sequence"/>
</dbReference>
<reference evidence="12 13" key="1">
    <citation type="journal article" date="2012" name="Eukaryot. Cell">
        <title>Genome sequence of the Trichosporon asahii environmental strain CBS 8904.</title>
        <authorList>
            <person name="Yang R.Y."/>
            <person name="Li H.T."/>
            <person name="Zhu H."/>
            <person name="Zhou G.P."/>
            <person name="Wang M."/>
            <person name="Wang L."/>
        </authorList>
    </citation>
    <scope>NUCLEOTIDE SEQUENCE [LARGE SCALE GENOMIC DNA]</scope>
    <source>
        <strain evidence="12 13">CBS 8904</strain>
    </source>
</reference>